<feature type="signal peptide" evidence="2">
    <location>
        <begin position="1"/>
        <end position="20"/>
    </location>
</feature>
<dbReference type="AlphaFoldDB" id="A0A401FV95"/>
<dbReference type="PANTHER" id="PTHR35869:SF1">
    <property type="entry name" value="OUTER-MEMBRANE LIPOPROTEIN CARRIER PROTEIN"/>
    <property type="match status" value="1"/>
</dbReference>
<dbReference type="Gene3D" id="2.50.20.10">
    <property type="entry name" value="Lipoprotein localisation LolA/LolB/LppX"/>
    <property type="match status" value="1"/>
</dbReference>
<dbReference type="InterPro" id="IPR004564">
    <property type="entry name" value="OM_lipoprot_carrier_LolA-like"/>
</dbReference>
<dbReference type="PANTHER" id="PTHR35869">
    <property type="entry name" value="OUTER-MEMBRANE LIPOPROTEIN CARRIER PROTEIN"/>
    <property type="match status" value="1"/>
</dbReference>
<proteinExistence type="predicted"/>
<dbReference type="RefSeq" id="WP_124328235.1">
    <property type="nucleotide sequence ID" value="NZ_BEXT01000001.1"/>
</dbReference>
<keyword evidence="1 2" id="KW-0732">Signal</keyword>
<dbReference type="OrthoDB" id="9785727at2"/>
<dbReference type="EMBL" id="BEXT01000001">
    <property type="protein sequence ID" value="GBC60881.1"/>
    <property type="molecule type" value="Genomic_DNA"/>
</dbReference>
<dbReference type="Pfam" id="PF03548">
    <property type="entry name" value="LolA"/>
    <property type="match status" value="1"/>
</dbReference>
<evidence type="ECO:0000256" key="2">
    <source>
        <dbReference type="SAM" id="SignalP"/>
    </source>
</evidence>
<gene>
    <name evidence="3" type="ORF">DENIS_1841</name>
</gene>
<dbReference type="Proteomes" id="UP000288096">
    <property type="component" value="Unassembled WGS sequence"/>
</dbReference>
<name>A0A401FV95_9BACT</name>
<dbReference type="SUPFAM" id="SSF89392">
    <property type="entry name" value="Prokaryotic lipoproteins and lipoprotein localization factors"/>
    <property type="match status" value="1"/>
</dbReference>
<dbReference type="CDD" id="cd16325">
    <property type="entry name" value="LolA"/>
    <property type="match status" value="1"/>
</dbReference>
<keyword evidence="3" id="KW-0449">Lipoprotein</keyword>
<dbReference type="InterPro" id="IPR029046">
    <property type="entry name" value="LolA/LolB/LppX"/>
</dbReference>
<feature type="chain" id="PRO_5019493971" evidence="2">
    <location>
        <begin position="21"/>
        <end position="236"/>
    </location>
</feature>
<accession>A0A401FV95</accession>
<evidence type="ECO:0000256" key="1">
    <source>
        <dbReference type="ARBA" id="ARBA00022729"/>
    </source>
</evidence>
<reference evidence="4" key="2">
    <citation type="submission" date="2019-01" db="EMBL/GenBank/DDBJ databases">
        <title>Genome sequence of Desulfonema ishimotonii strain Tokyo 01.</title>
        <authorList>
            <person name="Fukui M."/>
        </authorList>
    </citation>
    <scope>NUCLEOTIDE SEQUENCE [LARGE SCALE GENOMIC DNA]</scope>
    <source>
        <strain evidence="4">Tokyo 01</strain>
    </source>
</reference>
<sequence length="236" mass="26601">MNFKRVAFFFVIFISLGSQAALAEKAMPETAPVVPGVAVPEEAMSVDDILNHVEQRYTGPGFTARFTQKSTIKAMDITDMAEGRVSIKRPGMMRWEYEKPEKQIIITNGASLWVYRPEDNQVMVGSAPAYFGDGKGASFLSDIRTVREKFTVSLEKGEDPACYRLKLLPKDQTLDISAIWLSVSVKEFNVEQIITHNSYEDETLIEMQQLQFNRDIDDAVFSFDIPEGADIVQLEE</sequence>
<evidence type="ECO:0000313" key="4">
    <source>
        <dbReference type="Proteomes" id="UP000288096"/>
    </source>
</evidence>
<evidence type="ECO:0000313" key="3">
    <source>
        <dbReference type="EMBL" id="GBC60881.1"/>
    </source>
</evidence>
<organism evidence="3 4">
    <name type="scientific">Desulfonema ishimotonii</name>
    <dbReference type="NCBI Taxonomy" id="45657"/>
    <lineage>
        <taxon>Bacteria</taxon>
        <taxon>Pseudomonadati</taxon>
        <taxon>Thermodesulfobacteriota</taxon>
        <taxon>Desulfobacteria</taxon>
        <taxon>Desulfobacterales</taxon>
        <taxon>Desulfococcaceae</taxon>
        <taxon>Desulfonema</taxon>
    </lineage>
</organism>
<reference evidence="4" key="1">
    <citation type="submission" date="2017-11" db="EMBL/GenBank/DDBJ databases">
        <authorList>
            <person name="Watanabe M."/>
            <person name="Kojima H."/>
        </authorList>
    </citation>
    <scope>NUCLEOTIDE SEQUENCE [LARGE SCALE GENOMIC DNA]</scope>
    <source>
        <strain evidence="4">Tokyo 01</strain>
    </source>
</reference>
<keyword evidence="4" id="KW-1185">Reference proteome</keyword>
<protein>
    <submittedName>
        <fullName evidence="3">Outer membrane lipoprotein carrier protein LolA</fullName>
    </submittedName>
</protein>
<comment type="caution">
    <text evidence="3">The sequence shown here is derived from an EMBL/GenBank/DDBJ whole genome shotgun (WGS) entry which is preliminary data.</text>
</comment>